<feature type="transmembrane region" description="Helical" evidence="1">
    <location>
        <begin position="64"/>
        <end position="82"/>
    </location>
</feature>
<dbReference type="NCBIfam" id="NF047369">
    <property type="entry name" value="antitoxin_TsaA"/>
    <property type="match status" value="1"/>
</dbReference>
<dbReference type="Proteomes" id="UP000291949">
    <property type="component" value="Unassembled WGS sequence"/>
</dbReference>
<comment type="caution">
    <text evidence="2">The sequence shown here is derived from an EMBL/GenBank/DDBJ whole genome shotgun (WGS) entry which is preliminary data.</text>
</comment>
<dbReference type="RefSeq" id="WP_002438963.1">
    <property type="nucleotide sequence ID" value="NZ_SCHC01000449.1"/>
</dbReference>
<organism evidence="2 3">
    <name type="scientific">Staphylococcus capitis</name>
    <dbReference type="NCBI Taxonomy" id="29388"/>
    <lineage>
        <taxon>Bacteria</taxon>
        <taxon>Bacillati</taxon>
        <taxon>Bacillota</taxon>
        <taxon>Bacilli</taxon>
        <taxon>Bacillales</taxon>
        <taxon>Staphylococcaceae</taxon>
        <taxon>Staphylococcus</taxon>
    </lineage>
</organism>
<sequence>MKLNKANIFNLIFTILFFSFNILITYNANIDYKLWLIPGLAICGFALFSSLTLVIIYSDLFSEILFFINIILALYYIYPIFYEFV</sequence>
<name>A0A7Z7YSI4_STACP</name>
<keyword evidence="1" id="KW-0812">Transmembrane</keyword>
<protein>
    <submittedName>
        <fullName evidence="2">Uncharacterized protein</fullName>
    </submittedName>
</protein>
<proteinExistence type="predicted"/>
<evidence type="ECO:0000256" key="1">
    <source>
        <dbReference type="SAM" id="Phobius"/>
    </source>
</evidence>
<feature type="transmembrane region" description="Helical" evidence="1">
    <location>
        <begin position="34"/>
        <end position="57"/>
    </location>
</feature>
<gene>
    <name evidence="2" type="ORF">EQ811_14950</name>
</gene>
<dbReference type="GeneID" id="71692524"/>
<reference evidence="2 3" key="1">
    <citation type="journal article" date="2019" name="Sci. Transl. Med.">
        <title>Quorum sensing between bacterial species on the skin protects against epidermal injury in atopic dermatitis.</title>
        <authorList>
            <person name="Williams M.R."/>
        </authorList>
    </citation>
    <scope>NUCLEOTIDE SEQUENCE [LARGE SCALE GENOMIC DNA]</scope>
    <source>
        <strain evidence="2 3">H8</strain>
    </source>
</reference>
<accession>A0A7Z7YSI4</accession>
<keyword evidence="1" id="KW-1133">Transmembrane helix</keyword>
<feature type="transmembrane region" description="Helical" evidence="1">
    <location>
        <begin position="7"/>
        <end position="28"/>
    </location>
</feature>
<evidence type="ECO:0000313" key="3">
    <source>
        <dbReference type="Proteomes" id="UP000291949"/>
    </source>
</evidence>
<evidence type="ECO:0000313" key="2">
    <source>
        <dbReference type="EMBL" id="TBW69327.1"/>
    </source>
</evidence>
<dbReference type="AlphaFoldDB" id="A0A7Z7YSI4"/>
<keyword evidence="1" id="KW-0472">Membrane</keyword>
<dbReference type="EMBL" id="SCHC01000449">
    <property type="protein sequence ID" value="TBW69327.1"/>
    <property type="molecule type" value="Genomic_DNA"/>
</dbReference>